<gene>
    <name evidence="1" type="ORF">ALO91_01529</name>
</gene>
<dbReference type="PATRIC" id="fig|199198.4.peg.3624"/>
<dbReference type="AlphaFoldDB" id="A0A0L8IPT1"/>
<evidence type="ECO:0000313" key="1">
    <source>
        <dbReference type="EMBL" id="KPW12123.1"/>
    </source>
</evidence>
<dbReference type="EMBL" id="LJPM01000514">
    <property type="protein sequence ID" value="KPW12123.1"/>
    <property type="molecule type" value="Genomic_DNA"/>
</dbReference>
<protein>
    <submittedName>
        <fullName evidence="1">Uncharacterized protein</fullName>
    </submittedName>
</protein>
<proteinExistence type="predicted"/>
<dbReference type="Proteomes" id="UP000050297">
    <property type="component" value="Unassembled WGS sequence"/>
</dbReference>
<evidence type="ECO:0000313" key="2">
    <source>
        <dbReference type="Proteomes" id="UP000050297"/>
    </source>
</evidence>
<sequence>MQDLYRRALPQLLPVCKWRQVCVFCLLSAAQSICCDDCAPRLSRSTGFPIVAEALRASHVVTRSLSTGIRSAGAPMLQAATGKLFTNRDDPRITVLKGVVYTNFSLGVTNRVTTKAGSLTSMDTTHTPTALGYEMQEYMEAAEPAPGILVSRTMGAYIDDFADVASFSLRVICSPDVHIAERLLNQRRRPGQPHPSERLTRFYDASVRADVSAIKAFEDFTKQLIGLRRVTYLAVIQSIRTYIAAVHRMSDDLNLAYTLLVMCTESLVQKFDGHEPQWSDVPDLKRRGVDKALAGVDEEPAQAVRDAVLDVIHPRLGHRFVQFIQAHLPADYFTVQADTQKHPIGRRDLEAALQNLYNVRSSYVHSLKPLSKEFLHFASHVETYEDDGKLTFTFEGLFRLVRAVIIEYVRKAEKVDHQPCEYEWDNPSLLRIQIDPKHWLYNPDSFDSKTPRRHLEGLVRLIDQCLVDFPDRKLHHPTLVIEKGFKLMPQMAKEMKIAFLGLAYLSDYFLGTESTRREFSSVEINLLNQPSVDSLIAQALMGRDASWTIADHQAQLNLYYKRRHTKNGINAPRNVEACMGLALAERCRLGGDTSGAVMALSAAAEDFPQLKQLRQVKDEFDPNTPIAWISVIYPRLAKPRPTLECNGL</sequence>
<reference evidence="1 2" key="1">
    <citation type="submission" date="2015-09" db="EMBL/GenBank/DDBJ databases">
        <title>Genome announcement of multiple Pseudomonas syringae strains.</title>
        <authorList>
            <person name="Thakur S."/>
            <person name="Wang P.W."/>
            <person name="Gong Y."/>
            <person name="Weir B.S."/>
            <person name="Guttman D.S."/>
        </authorList>
    </citation>
    <scope>NUCLEOTIDE SEQUENCE [LARGE SCALE GENOMIC DNA]</scope>
    <source>
        <strain evidence="1 2">ICMP2802</strain>
    </source>
</reference>
<accession>A0A0L8IPT1</accession>
<comment type="caution">
    <text evidence="1">The sequence shown here is derived from an EMBL/GenBank/DDBJ whole genome shotgun (WGS) entry which is preliminary data.</text>
</comment>
<organism evidence="1 2">
    <name type="scientific">Pseudomonas syringae pv. aceris</name>
    <dbReference type="NCBI Taxonomy" id="199198"/>
    <lineage>
        <taxon>Bacteria</taxon>
        <taxon>Pseudomonadati</taxon>
        <taxon>Pseudomonadota</taxon>
        <taxon>Gammaproteobacteria</taxon>
        <taxon>Pseudomonadales</taxon>
        <taxon>Pseudomonadaceae</taxon>
        <taxon>Pseudomonas</taxon>
        <taxon>Pseudomonas syringae</taxon>
    </lineage>
</organism>
<name>A0A0L8IPT1_PSESX</name>